<dbReference type="GeneID" id="73901723"/>
<dbReference type="PROSITE" id="PS51257">
    <property type="entry name" value="PROKAR_LIPOPROTEIN"/>
    <property type="match status" value="1"/>
</dbReference>
<dbReference type="RefSeq" id="WP_256532625.1">
    <property type="nucleotide sequence ID" value="NZ_CP101824.1"/>
</dbReference>
<evidence type="ECO:0000313" key="3">
    <source>
        <dbReference type="EMBL" id="MFC3958788.1"/>
    </source>
</evidence>
<dbReference type="InterPro" id="IPR006311">
    <property type="entry name" value="TAT_signal"/>
</dbReference>
<evidence type="ECO:0000256" key="1">
    <source>
        <dbReference type="ARBA" id="ARBA00022729"/>
    </source>
</evidence>
<keyword evidence="1" id="KW-0732">Signal</keyword>
<dbReference type="AlphaFoldDB" id="A0ABD5NP46"/>
<evidence type="ECO:0000313" key="4">
    <source>
        <dbReference type="Proteomes" id="UP001595846"/>
    </source>
</evidence>
<organism evidence="3 4">
    <name type="scientific">Halovivax cerinus</name>
    <dbReference type="NCBI Taxonomy" id="1487865"/>
    <lineage>
        <taxon>Archaea</taxon>
        <taxon>Methanobacteriati</taxon>
        <taxon>Methanobacteriota</taxon>
        <taxon>Stenosarchaea group</taxon>
        <taxon>Halobacteria</taxon>
        <taxon>Halobacteriales</taxon>
        <taxon>Natrialbaceae</taxon>
        <taxon>Halovivax</taxon>
    </lineage>
</organism>
<dbReference type="SUPFAM" id="SSF53822">
    <property type="entry name" value="Periplasmic binding protein-like I"/>
    <property type="match status" value="1"/>
</dbReference>
<dbReference type="Pfam" id="PF13458">
    <property type="entry name" value="Peripla_BP_6"/>
    <property type="match status" value="1"/>
</dbReference>
<dbReference type="PANTHER" id="PTHR30483:SF6">
    <property type="entry name" value="PERIPLASMIC BINDING PROTEIN OF ABC TRANSPORTER FOR NATURAL AMINO ACIDS"/>
    <property type="match status" value="1"/>
</dbReference>
<keyword evidence="4" id="KW-1185">Reference proteome</keyword>
<reference evidence="3 4" key="1">
    <citation type="journal article" date="2019" name="Int. J. Syst. Evol. Microbiol.">
        <title>The Global Catalogue of Microorganisms (GCM) 10K type strain sequencing project: providing services to taxonomists for standard genome sequencing and annotation.</title>
        <authorList>
            <consortium name="The Broad Institute Genomics Platform"/>
            <consortium name="The Broad Institute Genome Sequencing Center for Infectious Disease"/>
            <person name="Wu L."/>
            <person name="Ma J."/>
        </authorList>
    </citation>
    <scope>NUCLEOTIDE SEQUENCE [LARGE SCALE GENOMIC DNA]</scope>
    <source>
        <strain evidence="3 4">IBRC-M 10256</strain>
    </source>
</reference>
<gene>
    <name evidence="3" type="ORF">ACFOUR_10465</name>
</gene>
<proteinExistence type="predicted"/>
<dbReference type="Gene3D" id="3.40.50.2300">
    <property type="match status" value="2"/>
</dbReference>
<dbReference type="Proteomes" id="UP001595846">
    <property type="component" value="Unassembled WGS sequence"/>
</dbReference>
<evidence type="ECO:0000259" key="2">
    <source>
        <dbReference type="Pfam" id="PF13458"/>
    </source>
</evidence>
<dbReference type="CDD" id="cd06346">
    <property type="entry name" value="PBP1_ABC_ligand_binding-like"/>
    <property type="match status" value="1"/>
</dbReference>
<feature type="domain" description="Leucine-binding protein" evidence="2">
    <location>
        <begin position="35"/>
        <end position="345"/>
    </location>
</feature>
<dbReference type="EMBL" id="JBHSAQ010000007">
    <property type="protein sequence ID" value="MFC3958788.1"/>
    <property type="molecule type" value="Genomic_DNA"/>
</dbReference>
<dbReference type="InterPro" id="IPR028081">
    <property type="entry name" value="Leu-bd"/>
</dbReference>
<dbReference type="PROSITE" id="PS51318">
    <property type="entry name" value="TAT"/>
    <property type="match status" value="1"/>
</dbReference>
<dbReference type="InterPro" id="IPR028082">
    <property type="entry name" value="Peripla_BP_I"/>
</dbReference>
<accession>A0ABD5NP46</accession>
<protein>
    <submittedName>
        <fullName evidence="3">ABC transporter substrate-binding protein</fullName>
    </submittedName>
</protein>
<comment type="caution">
    <text evidence="3">The sequence shown here is derived from an EMBL/GenBank/DDBJ whole genome shotgun (WGS) entry which is preliminary data.</text>
</comment>
<sequence length="410" mass="42220">MTQLTRRKFVAASGVAGSAALAGCTGGDSSDGDYTIEIGTLLPESGQLSGIGTTMVDAADLAFSTVDDGADSLGVDATLGDSQSTPEDGISTANNLANSGVPAVVGGASTNVHISAAEQVFIPNGMCACSPSATAVSITQMADDDLLFRTTPSDALQGQVMAEYATEEMGAQTAAVLHVNDDYGSALSGAFVSAFEEAGGTVQQEVSYETAATSYTSRIESAVQDDPDLLSVIGYAESGIQLFRDYYAQYSASRDIMTVDGLNTARIPNEVGREMDNVVGTAPMAQGPGRDAFTSMYQEEFDAEPGPFNGATFDAAAVLMLANAAAGENDGAAISEQMRAVTSEGELTVSPDNIAEGVEAAYNGDDVGYQGASSQVSFDDNGDLVTGTYEVWAYAPDTERGIETIETFTV</sequence>
<dbReference type="InterPro" id="IPR051010">
    <property type="entry name" value="BCAA_transport"/>
</dbReference>
<name>A0ABD5NP46_9EURY</name>
<dbReference type="PANTHER" id="PTHR30483">
    <property type="entry name" value="LEUCINE-SPECIFIC-BINDING PROTEIN"/>
    <property type="match status" value="1"/>
</dbReference>